<dbReference type="EMBL" id="CP060804">
    <property type="protein sequence ID" value="QNP37167.1"/>
    <property type="molecule type" value="Genomic_DNA"/>
</dbReference>
<evidence type="ECO:0000313" key="5">
    <source>
        <dbReference type="EMBL" id="QNP37167.1"/>
    </source>
</evidence>
<dbReference type="InterPro" id="IPR028259">
    <property type="entry name" value="AP2-like_int_N"/>
</dbReference>
<evidence type="ECO:0000256" key="1">
    <source>
        <dbReference type="ARBA" id="ARBA00008857"/>
    </source>
</evidence>
<dbReference type="Pfam" id="PF14659">
    <property type="entry name" value="Phage_int_SAM_3"/>
    <property type="match status" value="1"/>
</dbReference>
<dbReference type="Pfam" id="PF00589">
    <property type="entry name" value="Phage_integrase"/>
    <property type="match status" value="1"/>
</dbReference>
<name>A0A7H0FMA1_ENTFL</name>
<dbReference type="Proteomes" id="UP000516122">
    <property type="component" value="Chromosome"/>
</dbReference>
<evidence type="ECO:0000256" key="2">
    <source>
        <dbReference type="ARBA" id="ARBA00022908"/>
    </source>
</evidence>
<keyword evidence="2" id="KW-0229">DNA integration</keyword>
<reference evidence="5 6" key="1">
    <citation type="submission" date="2020-08" db="EMBL/GenBank/DDBJ databases">
        <title>Enterococcus faecalis SF28073 genome assembly.</title>
        <authorList>
            <person name="Duerkop B.A."/>
            <person name="Johnson C.N."/>
        </authorList>
    </citation>
    <scope>NUCLEOTIDE SEQUENCE [LARGE SCALE GENOMIC DNA]</scope>
    <source>
        <strain evidence="5 6">SF28073</strain>
    </source>
</reference>
<proteinExistence type="inferred from homology"/>
<comment type="similarity">
    <text evidence="1">Belongs to the 'phage' integrase family.</text>
</comment>
<organism evidence="5 6">
    <name type="scientific">Enterococcus faecalis</name>
    <name type="common">Streptococcus faecalis</name>
    <dbReference type="NCBI Taxonomy" id="1351"/>
    <lineage>
        <taxon>Bacteria</taxon>
        <taxon>Bacillati</taxon>
        <taxon>Bacillota</taxon>
        <taxon>Bacilli</taxon>
        <taxon>Lactobacillales</taxon>
        <taxon>Enterococcaceae</taxon>
        <taxon>Enterococcus</taxon>
    </lineage>
</organism>
<dbReference type="InterPro" id="IPR013762">
    <property type="entry name" value="Integrase-like_cat_sf"/>
</dbReference>
<dbReference type="InterPro" id="IPR050090">
    <property type="entry name" value="Tyrosine_recombinase_XerCD"/>
</dbReference>
<evidence type="ECO:0000313" key="6">
    <source>
        <dbReference type="Proteomes" id="UP000516122"/>
    </source>
</evidence>
<dbReference type="Gene3D" id="1.10.150.130">
    <property type="match status" value="1"/>
</dbReference>
<dbReference type="InterPro" id="IPR011010">
    <property type="entry name" value="DNA_brk_join_enz"/>
</dbReference>
<gene>
    <name evidence="5" type="ORF">H9Q64_11925</name>
</gene>
<accession>A0A7H0FMA1</accession>
<dbReference type="Pfam" id="PF14657">
    <property type="entry name" value="Arm-DNA-bind_4"/>
    <property type="match status" value="1"/>
</dbReference>
<keyword evidence="4" id="KW-0233">DNA recombination</keyword>
<protein>
    <submittedName>
        <fullName evidence="5">Site-specific integrase</fullName>
    </submittedName>
</protein>
<sequence length="376" mass="43923">MASIKQQPNGKWRYRIRYKENGKFREVSKSGFRTKRDAQAAANELERKLNSGLVVQHNKDILVQEYLSSWIKLKEKQVKKSTLAKLNRAIRLHILPQFAYYKITEIRRIDCINWVNEMCTHLSIESAKSYCSTFNSALEDAVNDFKLIDSNPMKNIKYPKTEKRKTAIQFFEKRELQNLLVTAESYKGTKPFINYQYYVLTFLLARTGLRLGEALALKWEDVTEDKLTVSKTLYRENNQNFITTPKTISSYRTIILDKKCIELLKSFKIKKIEHSLKSNAFILNKEFVFTDSKGDFLKQCNYRTYFTTICTLADVPKLSPHALRHSHAVHLLESGSNIKFVSERLGHHTINMTANVYLHVSKKMETESISRYENFL</sequence>
<evidence type="ECO:0000256" key="4">
    <source>
        <dbReference type="ARBA" id="ARBA00023172"/>
    </source>
</evidence>
<keyword evidence="3" id="KW-0238">DNA-binding</keyword>
<dbReference type="PANTHER" id="PTHR30349">
    <property type="entry name" value="PHAGE INTEGRASE-RELATED"/>
    <property type="match status" value="1"/>
</dbReference>
<dbReference type="InterPro" id="IPR002104">
    <property type="entry name" value="Integrase_catalytic"/>
</dbReference>
<dbReference type="GO" id="GO:0015074">
    <property type="term" value="P:DNA integration"/>
    <property type="evidence" value="ECO:0007669"/>
    <property type="project" value="UniProtKB-KW"/>
</dbReference>
<dbReference type="Gene3D" id="1.10.443.10">
    <property type="entry name" value="Intergrase catalytic core"/>
    <property type="match status" value="1"/>
</dbReference>
<dbReference type="PANTHER" id="PTHR30349:SF64">
    <property type="entry name" value="PROPHAGE INTEGRASE INTD-RELATED"/>
    <property type="match status" value="1"/>
</dbReference>
<dbReference type="AlphaFoldDB" id="A0A7H0FMA1"/>
<dbReference type="GO" id="GO:0003677">
    <property type="term" value="F:DNA binding"/>
    <property type="evidence" value="ECO:0007669"/>
    <property type="project" value="UniProtKB-KW"/>
</dbReference>
<dbReference type="InterPro" id="IPR004107">
    <property type="entry name" value="Integrase_SAM-like_N"/>
</dbReference>
<dbReference type="RefSeq" id="WP_002382561.1">
    <property type="nucleotide sequence ID" value="NZ_CABGRP010000001.1"/>
</dbReference>
<evidence type="ECO:0000256" key="3">
    <source>
        <dbReference type="ARBA" id="ARBA00023125"/>
    </source>
</evidence>
<dbReference type="InterPro" id="IPR010998">
    <property type="entry name" value="Integrase_recombinase_N"/>
</dbReference>
<dbReference type="SUPFAM" id="SSF56349">
    <property type="entry name" value="DNA breaking-rejoining enzymes"/>
    <property type="match status" value="1"/>
</dbReference>
<dbReference type="CDD" id="cd01189">
    <property type="entry name" value="INT_ICEBs1_C_like"/>
    <property type="match status" value="1"/>
</dbReference>
<dbReference type="PROSITE" id="PS51898">
    <property type="entry name" value="TYR_RECOMBINASE"/>
    <property type="match status" value="1"/>
</dbReference>
<dbReference type="GO" id="GO:0006310">
    <property type="term" value="P:DNA recombination"/>
    <property type="evidence" value="ECO:0007669"/>
    <property type="project" value="UniProtKB-KW"/>
</dbReference>